<dbReference type="PANTHER" id="PTHR12914">
    <property type="entry name" value="PARTNER OF SLD5"/>
    <property type="match status" value="1"/>
</dbReference>
<dbReference type="Gene3D" id="1.20.58.1030">
    <property type="match status" value="1"/>
</dbReference>
<dbReference type="InterPro" id="IPR056783">
    <property type="entry name" value="PSF1_C"/>
</dbReference>
<evidence type="ECO:0000256" key="5">
    <source>
        <dbReference type="RuleBase" id="RU368085"/>
    </source>
</evidence>
<accession>A0AA38HQ64</accession>
<dbReference type="InterPro" id="IPR036224">
    <property type="entry name" value="GINS_bundle-like_dom_sf"/>
</dbReference>
<organism evidence="8 9">
    <name type="scientific">Zophobas morio</name>
    <dbReference type="NCBI Taxonomy" id="2755281"/>
    <lineage>
        <taxon>Eukaryota</taxon>
        <taxon>Metazoa</taxon>
        <taxon>Ecdysozoa</taxon>
        <taxon>Arthropoda</taxon>
        <taxon>Hexapoda</taxon>
        <taxon>Insecta</taxon>
        <taxon>Pterygota</taxon>
        <taxon>Neoptera</taxon>
        <taxon>Endopterygota</taxon>
        <taxon>Coleoptera</taxon>
        <taxon>Polyphaga</taxon>
        <taxon>Cucujiformia</taxon>
        <taxon>Tenebrionidae</taxon>
        <taxon>Zophobas</taxon>
    </lineage>
</organism>
<evidence type="ECO:0000259" key="6">
    <source>
        <dbReference type="Pfam" id="PF05916"/>
    </source>
</evidence>
<evidence type="ECO:0000256" key="3">
    <source>
        <dbReference type="ARBA" id="ARBA00022705"/>
    </source>
</evidence>
<feature type="domain" description="DNA replication complex GINS protein PSF1 C-terminal" evidence="7">
    <location>
        <begin position="146"/>
        <end position="196"/>
    </location>
</feature>
<dbReference type="InterPro" id="IPR021151">
    <property type="entry name" value="GINS_A"/>
</dbReference>
<protein>
    <recommendedName>
        <fullName evidence="5">DNA replication complex GINS protein PSF1</fullName>
    </recommendedName>
</protein>
<name>A0AA38HQ64_9CUCU</name>
<dbReference type="Pfam" id="PF05916">
    <property type="entry name" value="Sld5"/>
    <property type="match status" value="1"/>
</dbReference>
<reference evidence="8" key="1">
    <citation type="journal article" date="2023" name="G3 (Bethesda)">
        <title>Whole genome assemblies of Zophobas morio and Tenebrio molitor.</title>
        <authorList>
            <person name="Kaur S."/>
            <person name="Stinson S.A."/>
            <person name="diCenzo G.C."/>
        </authorList>
    </citation>
    <scope>NUCLEOTIDE SEQUENCE</scope>
    <source>
        <strain evidence="8">QUZm001</strain>
    </source>
</reference>
<dbReference type="PANTHER" id="PTHR12914:SF2">
    <property type="entry name" value="DNA REPLICATION COMPLEX GINS PROTEIN PSF1"/>
    <property type="match status" value="1"/>
</dbReference>
<dbReference type="CDD" id="cd11710">
    <property type="entry name" value="GINS_A_psf1"/>
    <property type="match status" value="1"/>
</dbReference>
<feature type="domain" description="GINS subunit" evidence="6">
    <location>
        <begin position="42"/>
        <end position="130"/>
    </location>
</feature>
<evidence type="ECO:0000313" key="8">
    <source>
        <dbReference type="EMBL" id="KAJ3641758.1"/>
    </source>
</evidence>
<comment type="subunit">
    <text evidence="5">Component of the GINS complex.</text>
</comment>
<evidence type="ECO:0000259" key="7">
    <source>
        <dbReference type="Pfam" id="PF24997"/>
    </source>
</evidence>
<evidence type="ECO:0000313" key="9">
    <source>
        <dbReference type="Proteomes" id="UP001168821"/>
    </source>
</evidence>
<dbReference type="EMBL" id="JALNTZ010000009">
    <property type="protein sequence ID" value="KAJ3641758.1"/>
    <property type="molecule type" value="Genomic_DNA"/>
</dbReference>
<dbReference type="InterPro" id="IPR005339">
    <property type="entry name" value="GINS_Psf1"/>
</dbReference>
<comment type="caution">
    <text evidence="8">The sequence shown here is derived from an EMBL/GenBank/DDBJ whole genome shotgun (WGS) entry which is preliminary data.</text>
</comment>
<dbReference type="CDD" id="cd21696">
    <property type="entry name" value="GINS_B_Psf1"/>
    <property type="match status" value="1"/>
</dbReference>
<evidence type="ECO:0000256" key="1">
    <source>
        <dbReference type="ARBA" id="ARBA00004123"/>
    </source>
</evidence>
<gene>
    <name evidence="8" type="ORF">Zmor_028237</name>
</gene>
<dbReference type="SUPFAM" id="SSF158573">
    <property type="entry name" value="GINS helical bundle-like"/>
    <property type="match status" value="1"/>
</dbReference>
<keyword evidence="4 5" id="KW-0539">Nucleus</keyword>
<dbReference type="AlphaFoldDB" id="A0AA38HQ64"/>
<comment type="similarity">
    <text evidence="2 5">Belongs to the GINS1/PSF1 family.</text>
</comment>
<evidence type="ECO:0000256" key="4">
    <source>
        <dbReference type="ARBA" id="ARBA00023242"/>
    </source>
</evidence>
<dbReference type="GO" id="GO:0000811">
    <property type="term" value="C:GINS complex"/>
    <property type="evidence" value="ECO:0007669"/>
    <property type="project" value="UniProtKB-UniRule"/>
</dbReference>
<comment type="subcellular location">
    <subcellularLocation>
        <location evidence="1 5">Nucleus</location>
    </subcellularLocation>
</comment>
<proteinExistence type="inferred from homology"/>
<keyword evidence="3 5" id="KW-0235">DNA replication</keyword>
<dbReference type="Pfam" id="PF24997">
    <property type="entry name" value="PSF1_C"/>
    <property type="match status" value="1"/>
</dbReference>
<comment type="function">
    <text evidence="5">Required for correct functioning of the GINS complex, a complex that plays an essential role in the initiation of DNA replication, and progression of DNA replication forks. GINS complex seems to bind preferentially to single-stranded DNA.</text>
</comment>
<keyword evidence="9" id="KW-1185">Reference proteome</keyword>
<dbReference type="GO" id="GO:1902983">
    <property type="term" value="P:DNA strand elongation involved in mitotic DNA replication"/>
    <property type="evidence" value="ECO:0007669"/>
    <property type="project" value="TreeGrafter"/>
</dbReference>
<evidence type="ECO:0000256" key="2">
    <source>
        <dbReference type="ARBA" id="ARBA00006677"/>
    </source>
</evidence>
<sequence>MFGEKAYLLIKELDRNRDSLPPYNTELLSEIHNEVKQLVTENQEDANVSEQSRLVENVSYVPTLKIRHAAIKRNIRCILAYHYNRLKCLKTIRWQFGSILPPEVKANLSQAEIDFFSKYSSSLMQYMRGIGDDGGVNLAVNLKPPKSLYIEVRCVVDYGQLELTDGSALLLKKNSRHHLPRTECEELIRQGVLEHVV</sequence>
<dbReference type="Proteomes" id="UP001168821">
    <property type="component" value="Unassembled WGS sequence"/>
</dbReference>
<dbReference type="FunFam" id="1.20.58.1030:FF:000022">
    <property type="entry name" value="AGAP010835-PA"/>
    <property type="match status" value="1"/>
</dbReference>